<name>A0ABY2H5J1_9HYPO</name>
<proteinExistence type="predicted"/>
<evidence type="ECO:0000313" key="3">
    <source>
        <dbReference type="Proteomes" id="UP001642720"/>
    </source>
</evidence>
<accession>A0ABY2H5J1</accession>
<comment type="caution">
    <text evidence="2">The sequence shown here is derived from an EMBL/GenBank/DDBJ whole genome shotgun (WGS) entry which is preliminary data.</text>
</comment>
<reference evidence="2 3" key="1">
    <citation type="submission" date="2018-01" db="EMBL/GenBank/DDBJ databases">
        <title>Genome characterization of the sugarcane-associated fungus Trichoderma ghanense CCMA-1212 and their application in lignocelulose bioconversion.</title>
        <authorList>
            <person name="Steindorff A.S."/>
            <person name="Mendes T.D."/>
            <person name="Vilela E.S.D."/>
            <person name="Rodrigues D.S."/>
            <person name="Formighieri E.F."/>
            <person name="Melo I.S."/>
            <person name="Favaro L.C.L."/>
        </authorList>
    </citation>
    <scope>NUCLEOTIDE SEQUENCE [LARGE SCALE GENOMIC DNA]</scope>
    <source>
        <strain evidence="2 3">CCMA-1212</strain>
    </source>
</reference>
<dbReference type="RefSeq" id="XP_073559761.1">
    <property type="nucleotide sequence ID" value="XM_073701736.1"/>
</dbReference>
<organism evidence="2 3">
    <name type="scientific">Trichoderma ghanense</name>
    <dbReference type="NCBI Taxonomy" id="65468"/>
    <lineage>
        <taxon>Eukaryota</taxon>
        <taxon>Fungi</taxon>
        <taxon>Dikarya</taxon>
        <taxon>Ascomycota</taxon>
        <taxon>Pezizomycotina</taxon>
        <taxon>Sordariomycetes</taxon>
        <taxon>Hypocreomycetidae</taxon>
        <taxon>Hypocreales</taxon>
        <taxon>Hypocreaceae</taxon>
        <taxon>Trichoderma</taxon>
    </lineage>
</organism>
<protein>
    <submittedName>
        <fullName evidence="2">Uncharacterized protein</fullName>
    </submittedName>
</protein>
<sequence length="185" mass="20467">MEDGEIGWKTERERGGIREKAAEGEKATERVKERADNKDWTALGLDDWAGLEWEEAAWFGCFSGSSVAGSPKWLLAAKQETEVEAGLDGKSSGKMEKFDTDILGSSEAMRERKGRNGKVHALHTINGKVPDTPFSGTPTRPQPFKAPWGTSTEQFEQLEAWGFRLLAHPRFPLTAPSCVFPRESA</sequence>
<dbReference type="Proteomes" id="UP001642720">
    <property type="component" value="Unassembled WGS sequence"/>
</dbReference>
<evidence type="ECO:0000313" key="2">
    <source>
        <dbReference type="EMBL" id="TFB03560.1"/>
    </source>
</evidence>
<keyword evidence="3" id="KW-1185">Reference proteome</keyword>
<evidence type="ECO:0000256" key="1">
    <source>
        <dbReference type="SAM" id="MobiDB-lite"/>
    </source>
</evidence>
<dbReference type="EMBL" id="PPTA01000005">
    <property type="protein sequence ID" value="TFB03560.1"/>
    <property type="molecule type" value="Genomic_DNA"/>
</dbReference>
<dbReference type="GeneID" id="300576186"/>
<feature type="region of interest" description="Disordered" evidence="1">
    <location>
        <begin position="125"/>
        <end position="149"/>
    </location>
</feature>
<gene>
    <name evidence="2" type="ORF">CCMA1212_004432</name>
</gene>
<feature type="region of interest" description="Disordered" evidence="1">
    <location>
        <begin position="1"/>
        <end position="36"/>
    </location>
</feature>